<feature type="region of interest" description="Disordered" evidence="1">
    <location>
        <begin position="1"/>
        <end position="53"/>
    </location>
</feature>
<feature type="compositionally biased region" description="Polar residues" evidence="1">
    <location>
        <begin position="1"/>
        <end position="15"/>
    </location>
</feature>
<proteinExistence type="predicted"/>
<evidence type="ECO:0000313" key="3">
    <source>
        <dbReference type="Proteomes" id="UP001221757"/>
    </source>
</evidence>
<name>A0AAD7H0J9_MYCRO</name>
<dbReference type="EMBL" id="JARKIE010000002">
    <property type="protein sequence ID" value="KAJ7709538.1"/>
    <property type="molecule type" value="Genomic_DNA"/>
</dbReference>
<dbReference type="AlphaFoldDB" id="A0AAD7H0J9"/>
<evidence type="ECO:0000256" key="1">
    <source>
        <dbReference type="SAM" id="MobiDB-lite"/>
    </source>
</evidence>
<dbReference type="Proteomes" id="UP001221757">
    <property type="component" value="Unassembled WGS sequence"/>
</dbReference>
<sequence length="108" mass="11776">MAPISNLSPNASSHPPASEMHQETKNGDGAGAPVQPEDSDGPWLPDSDMPPTTELQARLRKACLAMKADFPANTRVLERPNGKKVYVVPCSESDRRANRELARLVKEQ</sequence>
<keyword evidence="3" id="KW-1185">Reference proteome</keyword>
<accession>A0AAD7H0J9</accession>
<reference evidence="2" key="1">
    <citation type="submission" date="2023-03" db="EMBL/GenBank/DDBJ databases">
        <title>Massive genome expansion in bonnet fungi (Mycena s.s.) driven by repeated elements and novel gene families across ecological guilds.</title>
        <authorList>
            <consortium name="Lawrence Berkeley National Laboratory"/>
            <person name="Harder C.B."/>
            <person name="Miyauchi S."/>
            <person name="Viragh M."/>
            <person name="Kuo A."/>
            <person name="Thoen E."/>
            <person name="Andreopoulos B."/>
            <person name="Lu D."/>
            <person name="Skrede I."/>
            <person name="Drula E."/>
            <person name="Henrissat B."/>
            <person name="Morin E."/>
            <person name="Kohler A."/>
            <person name="Barry K."/>
            <person name="LaButti K."/>
            <person name="Morin E."/>
            <person name="Salamov A."/>
            <person name="Lipzen A."/>
            <person name="Mereny Z."/>
            <person name="Hegedus B."/>
            <person name="Baldrian P."/>
            <person name="Stursova M."/>
            <person name="Weitz H."/>
            <person name="Taylor A."/>
            <person name="Grigoriev I.V."/>
            <person name="Nagy L.G."/>
            <person name="Martin F."/>
            <person name="Kauserud H."/>
        </authorList>
    </citation>
    <scope>NUCLEOTIDE SEQUENCE</scope>
    <source>
        <strain evidence="2">CBHHK067</strain>
    </source>
</reference>
<evidence type="ECO:0000313" key="2">
    <source>
        <dbReference type="EMBL" id="KAJ7709538.1"/>
    </source>
</evidence>
<organism evidence="2 3">
    <name type="scientific">Mycena rosella</name>
    <name type="common">Pink bonnet</name>
    <name type="synonym">Agaricus rosellus</name>
    <dbReference type="NCBI Taxonomy" id="1033263"/>
    <lineage>
        <taxon>Eukaryota</taxon>
        <taxon>Fungi</taxon>
        <taxon>Dikarya</taxon>
        <taxon>Basidiomycota</taxon>
        <taxon>Agaricomycotina</taxon>
        <taxon>Agaricomycetes</taxon>
        <taxon>Agaricomycetidae</taxon>
        <taxon>Agaricales</taxon>
        <taxon>Marasmiineae</taxon>
        <taxon>Mycenaceae</taxon>
        <taxon>Mycena</taxon>
    </lineage>
</organism>
<comment type="caution">
    <text evidence="2">The sequence shown here is derived from an EMBL/GenBank/DDBJ whole genome shotgun (WGS) entry which is preliminary data.</text>
</comment>
<protein>
    <submittedName>
        <fullName evidence="2">Uncharacterized protein</fullName>
    </submittedName>
</protein>
<gene>
    <name evidence="2" type="ORF">B0H17DRAFT_228961</name>
</gene>